<feature type="compositionally biased region" description="Basic and acidic residues" evidence="1">
    <location>
        <begin position="475"/>
        <end position="497"/>
    </location>
</feature>
<evidence type="ECO:0000256" key="1">
    <source>
        <dbReference type="SAM" id="MobiDB-lite"/>
    </source>
</evidence>
<feature type="region of interest" description="Disordered" evidence="1">
    <location>
        <begin position="290"/>
        <end position="312"/>
    </location>
</feature>
<feature type="compositionally biased region" description="Basic residues" evidence="1">
    <location>
        <begin position="439"/>
        <end position="466"/>
    </location>
</feature>
<feature type="region of interest" description="Disordered" evidence="1">
    <location>
        <begin position="131"/>
        <end position="234"/>
    </location>
</feature>
<feature type="compositionally biased region" description="Basic and acidic residues" evidence="1">
    <location>
        <begin position="131"/>
        <end position="194"/>
    </location>
</feature>
<dbReference type="AlphaFoldDB" id="A0A0A8YEF8"/>
<organism evidence="2">
    <name type="scientific">Arundo donax</name>
    <name type="common">Giant reed</name>
    <name type="synonym">Donax arundinaceus</name>
    <dbReference type="NCBI Taxonomy" id="35708"/>
    <lineage>
        <taxon>Eukaryota</taxon>
        <taxon>Viridiplantae</taxon>
        <taxon>Streptophyta</taxon>
        <taxon>Embryophyta</taxon>
        <taxon>Tracheophyta</taxon>
        <taxon>Spermatophyta</taxon>
        <taxon>Magnoliopsida</taxon>
        <taxon>Liliopsida</taxon>
        <taxon>Poales</taxon>
        <taxon>Poaceae</taxon>
        <taxon>PACMAD clade</taxon>
        <taxon>Arundinoideae</taxon>
        <taxon>Arundineae</taxon>
        <taxon>Arundo</taxon>
    </lineage>
</organism>
<accession>A0A0A8YEF8</accession>
<dbReference type="EMBL" id="GBRH01273419">
    <property type="protein sequence ID" value="JAD24476.1"/>
    <property type="molecule type" value="Transcribed_RNA"/>
</dbReference>
<evidence type="ECO:0000313" key="2">
    <source>
        <dbReference type="EMBL" id="JAD24476.1"/>
    </source>
</evidence>
<feature type="compositionally biased region" description="Basic and acidic residues" evidence="1">
    <location>
        <begin position="11"/>
        <end position="28"/>
    </location>
</feature>
<protein>
    <submittedName>
        <fullName evidence="2">Uncharacterized protein</fullName>
    </submittedName>
</protein>
<name>A0A0A8YEF8_ARUDO</name>
<feature type="region of interest" description="Disordered" evidence="1">
    <location>
        <begin position="48"/>
        <end position="96"/>
    </location>
</feature>
<proteinExistence type="predicted"/>
<feature type="compositionally biased region" description="Basic and acidic residues" evidence="1">
    <location>
        <begin position="214"/>
        <end position="234"/>
    </location>
</feature>
<feature type="region of interest" description="Disordered" evidence="1">
    <location>
        <begin position="409"/>
        <end position="514"/>
    </location>
</feature>
<feature type="compositionally biased region" description="Basic and acidic residues" evidence="1">
    <location>
        <begin position="409"/>
        <end position="420"/>
    </location>
</feature>
<sequence length="550" mass="60543">MSHPLLIHIHAGNDHERDKLHGADRGEQPVEVVEVRAVEVVGEPARPALLGGAVDGGDDEAAEEVSHAEDAEEEGEPEAAQSVGHLVVKELLQPNHGEHVREPEQNVLRHHPPEAHGQLRLGLVHQAGVPRHAEPPHLHEGRHDHGDQREDEPRADPLQHGDPRGQAREPPRQGHERAVVHRDEGHNGDADERLQRRRRHPQRRADPPVQRRGLLREERRRLREDHGVDDARRPDGEQAQHAFHFFPVPGVVARNSTLTLARFRAFDHRDERSGKASKGARFGRRVVAVTPGPEQEHDEREDHDEAGDAKAKAPADVVLDVAGHHGGHGGAGAHAEVPPVEEGAPRHGLLGVVLVELVRAERLRAGLVPGLGQRHQVQGDVEDGHLDRGRGARERFGGVAAAVVVERRERGDGQHAHAHDEEEGGEHDGAVPPEPGVGHARHQQRQHRRHPAPRVDRRRRARRRLPQRASQVADQVRRHPVIREPLRDLHTEDEHRGGPAAGAGPGRRAPTEVHRAGDGAVGLGQEEGVGDGVGVHCCSVLARRRPLRVW</sequence>
<reference evidence="2" key="2">
    <citation type="journal article" date="2015" name="Data Brief">
        <title>Shoot transcriptome of the giant reed, Arundo donax.</title>
        <authorList>
            <person name="Barrero R.A."/>
            <person name="Guerrero F.D."/>
            <person name="Moolhuijzen P."/>
            <person name="Goolsby J.A."/>
            <person name="Tidwell J."/>
            <person name="Bellgard S.E."/>
            <person name="Bellgard M.I."/>
        </authorList>
    </citation>
    <scope>NUCLEOTIDE SEQUENCE</scope>
    <source>
        <tissue evidence="2">Shoot tissue taken approximately 20 cm above the soil surface</tissue>
    </source>
</reference>
<feature type="region of interest" description="Disordered" evidence="1">
    <location>
        <begin position="8"/>
        <end position="28"/>
    </location>
</feature>
<reference evidence="2" key="1">
    <citation type="submission" date="2014-09" db="EMBL/GenBank/DDBJ databases">
        <authorList>
            <person name="Magalhaes I.L.F."/>
            <person name="Oliveira U."/>
            <person name="Santos F.R."/>
            <person name="Vidigal T.H.D.A."/>
            <person name="Brescovit A.D."/>
            <person name="Santos A.J."/>
        </authorList>
    </citation>
    <scope>NUCLEOTIDE SEQUENCE</scope>
    <source>
        <tissue evidence="2">Shoot tissue taken approximately 20 cm above the soil surface</tissue>
    </source>
</reference>